<accession>A0ABS2BHA8</accession>
<protein>
    <submittedName>
        <fullName evidence="1">DUF2313 domain-containing protein</fullName>
    </submittedName>
</protein>
<dbReference type="InterPro" id="IPR018755">
    <property type="entry name" value="Phage_Mu_Gp48"/>
</dbReference>
<dbReference type="Proteomes" id="UP000809431">
    <property type="component" value="Unassembled WGS sequence"/>
</dbReference>
<dbReference type="RefSeq" id="WP_203536654.1">
    <property type="nucleotide sequence ID" value="NZ_JAESND010000001.1"/>
</dbReference>
<keyword evidence="2" id="KW-1185">Reference proteome</keyword>
<dbReference type="EMBL" id="JAESND010000001">
    <property type="protein sequence ID" value="MBM3115001.1"/>
    <property type="molecule type" value="Genomic_DNA"/>
</dbReference>
<organism evidence="1 2">
    <name type="scientific">Jeongeupia naejangsanensis</name>
    <dbReference type="NCBI Taxonomy" id="613195"/>
    <lineage>
        <taxon>Bacteria</taxon>
        <taxon>Pseudomonadati</taxon>
        <taxon>Pseudomonadota</taxon>
        <taxon>Betaproteobacteria</taxon>
        <taxon>Neisseriales</taxon>
        <taxon>Chitinibacteraceae</taxon>
        <taxon>Jeongeupia</taxon>
    </lineage>
</organism>
<name>A0ABS2BHA8_9NEIS</name>
<proteinExistence type="predicted"/>
<comment type="caution">
    <text evidence="1">The sequence shown here is derived from an EMBL/GenBank/DDBJ whole genome shotgun (WGS) entry which is preliminary data.</text>
</comment>
<reference evidence="1 2" key="1">
    <citation type="submission" date="2021-01" db="EMBL/GenBank/DDBJ databases">
        <title>Draft Genome Sequence and Polyhydroxyalkanoate Biosynthetic Potential of Jeongeupia naejangsanensis Type Strain DSM 24253.</title>
        <authorList>
            <person name="Turrini P."/>
            <person name="Artuso I."/>
            <person name="Lugli G.A."/>
            <person name="Frangipani E."/>
            <person name="Ventura M."/>
            <person name="Visca P."/>
        </authorList>
    </citation>
    <scope>NUCLEOTIDE SEQUENCE [LARGE SCALE GENOMIC DNA]</scope>
    <source>
        <strain evidence="1 2">DSM 24253</strain>
    </source>
</reference>
<gene>
    <name evidence="1" type="ORF">JMJ54_04090</name>
</gene>
<evidence type="ECO:0000313" key="2">
    <source>
        <dbReference type="Proteomes" id="UP000809431"/>
    </source>
</evidence>
<evidence type="ECO:0000313" key="1">
    <source>
        <dbReference type="EMBL" id="MBM3115001.1"/>
    </source>
</evidence>
<sequence length="198" mass="21867">MAMSPDDYRESLSALLPQGLAWPREPESVLQRVLGSFGAGLAQVDAHGDALLAESWPRSSYALLADWERVTGLPDECSVQGGQTLEARRNAVAAKLAARGGQSPAYFIGIAAQYGHVDATITEFRARRYGRARNGQRFGGWGWQYVWQLNLPAQTVEQRNSNDPFGEHYQVWGDSPLECVINKLKPAHTRVFFTYGGV</sequence>
<dbReference type="Pfam" id="PF10076">
    <property type="entry name" value="Phage_Mu_Gp48"/>
    <property type="match status" value="1"/>
</dbReference>